<dbReference type="HOGENOM" id="CLU_659933_0_0_10"/>
<reference evidence="1 2" key="1">
    <citation type="journal article" date="2011" name="J. Bacteriol.">
        <title>Complete genome sequence of Algoriphagus sp. PR1, bacterial prey of a colony-forming choanoflagellate.</title>
        <authorList>
            <person name="Alegado R.A."/>
            <person name="Ferriera S."/>
            <person name="Nusbaum C."/>
            <person name="Young S.K."/>
            <person name="Zeng Q."/>
            <person name="Imamovic A."/>
            <person name="Fairclough S.R."/>
            <person name="King N."/>
        </authorList>
    </citation>
    <scope>NUCLEOTIDE SEQUENCE [LARGE SCALE GENOMIC DNA]</scope>
    <source>
        <strain evidence="1 2">PR1</strain>
    </source>
</reference>
<dbReference type="EMBL" id="AAXU02000001">
    <property type="protein sequence ID" value="EAZ79741.2"/>
    <property type="molecule type" value="Genomic_DNA"/>
</dbReference>
<protein>
    <submittedName>
        <fullName evidence="1">Aerobic respiration sensor-response protein histidine protein kinase</fullName>
    </submittedName>
</protein>
<dbReference type="STRING" id="388413.ALPR1_08953"/>
<dbReference type="OrthoDB" id="6231665at2"/>
<dbReference type="GO" id="GO:0016301">
    <property type="term" value="F:kinase activity"/>
    <property type="evidence" value="ECO:0007669"/>
    <property type="project" value="UniProtKB-KW"/>
</dbReference>
<dbReference type="RefSeq" id="WP_008199952.1">
    <property type="nucleotide sequence ID" value="NZ_CM001023.1"/>
</dbReference>
<keyword evidence="1" id="KW-0808">Transferase</keyword>
<evidence type="ECO:0000313" key="1">
    <source>
        <dbReference type="EMBL" id="EAZ79741.2"/>
    </source>
</evidence>
<keyword evidence="2" id="KW-1185">Reference proteome</keyword>
<gene>
    <name evidence="1" type="ORF">ALPR1_08953</name>
</gene>
<dbReference type="AlphaFoldDB" id="A3I1S5"/>
<name>A3I1S5_9BACT</name>
<proteinExistence type="predicted"/>
<dbReference type="Gene3D" id="1.10.287.130">
    <property type="match status" value="1"/>
</dbReference>
<dbReference type="Proteomes" id="UP000003919">
    <property type="component" value="Unassembled WGS sequence"/>
</dbReference>
<accession>A3I1S5</accession>
<comment type="caution">
    <text evidence="1">The sequence shown here is derived from an EMBL/GenBank/DDBJ whole genome shotgun (WGS) entry which is preliminary data.</text>
</comment>
<keyword evidence="1" id="KW-0418">Kinase</keyword>
<organism evidence="1 2">
    <name type="scientific">Algoriphagus machipongonensis</name>
    <dbReference type="NCBI Taxonomy" id="388413"/>
    <lineage>
        <taxon>Bacteria</taxon>
        <taxon>Pseudomonadati</taxon>
        <taxon>Bacteroidota</taxon>
        <taxon>Cytophagia</taxon>
        <taxon>Cytophagales</taxon>
        <taxon>Cyclobacteriaceae</taxon>
        <taxon>Algoriphagus</taxon>
    </lineage>
</organism>
<evidence type="ECO:0000313" key="2">
    <source>
        <dbReference type="Proteomes" id="UP000003919"/>
    </source>
</evidence>
<sequence length="416" mass="47552">MESEHFYLVHLDVEGNVLNSNKRFIDTVEVSKKKCLLEALNRESQASLEVEFDNMLSSPKSKHQLLLSLVGKEKVLPVWWEFSVITTPEMDILGVFGLGVDFKMLQYETPWHSLSDLLDFGSVVLDERLQTLSLDEKVRGWLEVDVDMVQNLAFFSEVLVPVDVAQLEKLNRYKRDKTPCAIRLKNCQNGEVFSSLLIYQKSGNQLFLMPEMKKTDKIKMEKPFNESQLAAIPGSVWLVKKDLTLVQLNEEGQLLGQEWFGKSLEEGAKLCFENESMAVGKLLEKVAEVFCEQQPSEFDLRLKNNSSDFGFWKVNISLIQSEIDGDSFAMIHLLDLSEWGKKLMSLQKENNALREVAMKPSHILRSPLSSMMGLLDLIDPQQLDTENQKYFSYLKPLAKELDEVIRNNAKKVGAFD</sequence>